<dbReference type="InterPro" id="IPR023606">
    <property type="entry name" value="CoA-Trfase_III_dom_1_sf"/>
</dbReference>
<dbReference type="Pfam" id="PF02515">
    <property type="entry name" value="CoA_transf_3"/>
    <property type="match status" value="1"/>
</dbReference>
<keyword evidence="3" id="KW-1185">Reference proteome</keyword>
<reference evidence="2 3" key="1">
    <citation type="submission" date="2021-03" db="EMBL/GenBank/DDBJ databases">
        <title>Sequencing the genomes of 1000 actinobacteria strains.</title>
        <authorList>
            <person name="Klenk H.-P."/>
        </authorList>
    </citation>
    <scope>NUCLEOTIDE SEQUENCE [LARGE SCALE GENOMIC DNA]</scope>
    <source>
        <strain evidence="2 3">DSM 15454</strain>
    </source>
</reference>
<keyword evidence="1" id="KW-0808">Transferase</keyword>
<dbReference type="InterPro" id="IPR003673">
    <property type="entry name" value="CoA-Trfase_fam_III"/>
</dbReference>
<accession>A0ABS4WKD8</accession>
<dbReference type="InterPro" id="IPR050483">
    <property type="entry name" value="CoA-transferase_III_domain"/>
</dbReference>
<dbReference type="RefSeq" id="WP_209912159.1">
    <property type="nucleotide sequence ID" value="NZ_BAAAMI010000027.1"/>
</dbReference>
<dbReference type="Gene3D" id="3.30.1540.10">
    <property type="entry name" value="formyl-coa transferase, domain 3"/>
    <property type="match status" value="1"/>
</dbReference>
<dbReference type="EMBL" id="JAGIOE010000002">
    <property type="protein sequence ID" value="MBP2376433.1"/>
    <property type="molecule type" value="Genomic_DNA"/>
</dbReference>
<name>A0ABS4WKD8_9MICC</name>
<comment type="caution">
    <text evidence="2">The sequence shown here is derived from an EMBL/GenBank/DDBJ whole genome shotgun (WGS) entry which is preliminary data.</text>
</comment>
<gene>
    <name evidence="2" type="ORF">JOF46_004422</name>
</gene>
<evidence type="ECO:0000313" key="3">
    <source>
        <dbReference type="Proteomes" id="UP000766570"/>
    </source>
</evidence>
<evidence type="ECO:0000313" key="2">
    <source>
        <dbReference type="EMBL" id="MBP2376433.1"/>
    </source>
</evidence>
<protein>
    <submittedName>
        <fullName evidence="2">Crotonobetainyl-CoA:carnitine CoA-transferase CaiB-like acyl-CoA transferase</fullName>
    </submittedName>
</protein>
<dbReference type="Proteomes" id="UP000766570">
    <property type="component" value="Unassembled WGS sequence"/>
</dbReference>
<dbReference type="SUPFAM" id="SSF89796">
    <property type="entry name" value="CoA-transferase family III (CaiB/BaiF)"/>
    <property type="match status" value="1"/>
</dbReference>
<dbReference type="PANTHER" id="PTHR48207:SF3">
    <property type="entry name" value="SUCCINATE--HYDROXYMETHYLGLUTARATE COA-TRANSFERASE"/>
    <property type="match status" value="1"/>
</dbReference>
<organism evidence="2 3">
    <name type="scientific">Paeniglutamicibacter psychrophenolicus</name>
    <dbReference type="NCBI Taxonomy" id="257454"/>
    <lineage>
        <taxon>Bacteria</taxon>
        <taxon>Bacillati</taxon>
        <taxon>Actinomycetota</taxon>
        <taxon>Actinomycetes</taxon>
        <taxon>Micrococcales</taxon>
        <taxon>Micrococcaceae</taxon>
        <taxon>Paeniglutamicibacter</taxon>
    </lineage>
</organism>
<dbReference type="Gene3D" id="3.40.50.10540">
    <property type="entry name" value="Crotonobetainyl-coa:carnitine coa-transferase, domain 1"/>
    <property type="match status" value="1"/>
</dbReference>
<evidence type="ECO:0000256" key="1">
    <source>
        <dbReference type="ARBA" id="ARBA00022679"/>
    </source>
</evidence>
<dbReference type="PANTHER" id="PTHR48207">
    <property type="entry name" value="SUCCINATE--HYDROXYMETHYLGLUTARATE COA-TRANSFERASE"/>
    <property type="match status" value="1"/>
</dbReference>
<sequence>MATATGIFPDDAGIPPLQGIRVLDLTRYLSGPYCTMLLADGGAEVIKVEPARGEVNRELPQMMDLQDGESISTYFLRHNRGKKSVTLDIRSPEQRPLFEALIRSADVLVENFRPGAMDAWGLGWNELQRINPRLIYASISGFGHTESEYRSWPAFNLVAESMAGVVSQLPMEGSRPRAVGLPFGDSITSVYAAAGIAMALVRRATTGAGSRVDTAMYDAMLSMNEWSIALKSGADMNLDLGADHHGWFAPYGFFEASDGWLCICVISDDQWHALCKVAGLDDLAADPRLEHGTGRTKHLKDVIEPRLTQWLATRTRVETSKMLAETGVPSSPLQRAEELLDSEQANLREMIVDMKISGSSSIKLAGNPIRIEPRNMSHAEGFASVGQHNEEILSPLLASKE</sequence>
<proteinExistence type="predicted"/>
<dbReference type="InterPro" id="IPR044855">
    <property type="entry name" value="CoA-Trfase_III_dom3_sf"/>
</dbReference>